<feature type="transmembrane region" description="Helical" evidence="2">
    <location>
        <begin position="68"/>
        <end position="92"/>
    </location>
</feature>
<name>A0A4Y2SUH9_ARAVE</name>
<feature type="region of interest" description="Disordered" evidence="1">
    <location>
        <begin position="1"/>
        <end position="60"/>
    </location>
</feature>
<feature type="compositionally biased region" description="Basic and acidic residues" evidence="1">
    <location>
        <begin position="1"/>
        <end position="47"/>
    </location>
</feature>
<evidence type="ECO:0000313" key="4">
    <source>
        <dbReference type="Proteomes" id="UP000499080"/>
    </source>
</evidence>
<keyword evidence="4" id="KW-1185">Reference proteome</keyword>
<keyword evidence="2" id="KW-1133">Transmembrane helix</keyword>
<evidence type="ECO:0000256" key="2">
    <source>
        <dbReference type="SAM" id="Phobius"/>
    </source>
</evidence>
<feature type="non-terminal residue" evidence="3">
    <location>
        <position position="1"/>
    </location>
</feature>
<protein>
    <submittedName>
        <fullName evidence="3">Uncharacterized protein</fullName>
    </submittedName>
</protein>
<comment type="caution">
    <text evidence="3">The sequence shown here is derived from an EMBL/GenBank/DDBJ whole genome shotgun (WGS) entry which is preliminary data.</text>
</comment>
<organism evidence="3 4">
    <name type="scientific">Araneus ventricosus</name>
    <name type="common">Orbweaver spider</name>
    <name type="synonym">Epeira ventricosa</name>
    <dbReference type="NCBI Taxonomy" id="182803"/>
    <lineage>
        <taxon>Eukaryota</taxon>
        <taxon>Metazoa</taxon>
        <taxon>Ecdysozoa</taxon>
        <taxon>Arthropoda</taxon>
        <taxon>Chelicerata</taxon>
        <taxon>Arachnida</taxon>
        <taxon>Araneae</taxon>
        <taxon>Araneomorphae</taxon>
        <taxon>Entelegynae</taxon>
        <taxon>Araneoidea</taxon>
        <taxon>Araneidae</taxon>
        <taxon>Araneus</taxon>
    </lineage>
</organism>
<reference evidence="3 4" key="1">
    <citation type="journal article" date="2019" name="Sci. Rep.">
        <title>Orb-weaving spider Araneus ventricosus genome elucidates the spidroin gene catalogue.</title>
        <authorList>
            <person name="Kono N."/>
            <person name="Nakamura H."/>
            <person name="Ohtoshi R."/>
            <person name="Moran D.A.P."/>
            <person name="Shinohara A."/>
            <person name="Yoshida Y."/>
            <person name="Fujiwara M."/>
            <person name="Mori M."/>
            <person name="Tomita M."/>
            <person name="Arakawa K."/>
        </authorList>
    </citation>
    <scope>NUCLEOTIDE SEQUENCE [LARGE SCALE GENOMIC DNA]</scope>
</reference>
<proteinExistence type="predicted"/>
<accession>A0A4Y2SUH9</accession>
<evidence type="ECO:0000313" key="3">
    <source>
        <dbReference type="EMBL" id="GBN91877.1"/>
    </source>
</evidence>
<feature type="non-terminal residue" evidence="3">
    <location>
        <position position="108"/>
    </location>
</feature>
<keyword evidence="2" id="KW-0812">Transmembrane</keyword>
<dbReference type="EMBL" id="BGPR01024115">
    <property type="protein sequence ID" value="GBN91877.1"/>
    <property type="molecule type" value="Genomic_DNA"/>
</dbReference>
<keyword evidence="2" id="KW-0472">Membrane</keyword>
<evidence type="ECO:0000256" key="1">
    <source>
        <dbReference type="SAM" id="MobiDB-lite"/>
    </source>
</evidence>
<dbReference type="AlphaFoldDB" id="A0A4Y2SUH9"/>
<sequence length="108" mass="12630">EDGLTEEKPKAASKRKAVDDKRSKENKRPRIQMDPRLRRMSDRKEPKMAQNQEDDEKRYQENARRAKLAMILFKMLVNLLTSSALFIGQLLLSSMAYQDAFYCLCFAL</sequence>
<dbReference type="Proteomes" id="UP000499080">
    <property type="component" value="Unassembled WGS sequence"/>
</dbReference>
<gene>
    <name evidence="3" type="ORF">AVEN_267949_1</name>
</gene>